<feature type="transmembrane region" description="Helical" evidence="14">
    <location>
        <begin position="174"/>
        <end position="196"/>
    </location>
</feature>
<keyword evidence="7 14" id="KW-1133">Transmembrane helix</keyword>
<dbReference type="Proteomes" id="UP000231632">
    <property type="component" value="Unassembled WGS sequence"/>
</dbReference>
<comment type="function">
    <text evidence="14">Converts heme B (protoheme IX) to heme O by substitution of the vinyl group on carbon 2 of heme B porphyrin ring with a hydroxyethyl farnesyl side group.</text>
</comment>
<dbReference type="NCBIfam" id="NF003349">
    <property type="entry name" value="PRK04375.1-2"/>
    <property type="match status" value="1"/>
</dbReference>
<dbReference type="UniPathway" id="UPA00834">
    <property type="reaction ID" value="UER00712"/>
</dbReference>
<evidence type="ECO:0000256" key="1">
    <source>
        <dbReference type="ARBA" id="ARBA00004651"/>
    </source>
</evidence>
<dbReference type="HAMAP" id="MF_00154">
    <property type="entry name" value="CyoE_CtaB"/>
    <property type="match status" value="1"/>
</dbReference>
<sequence>MNQSIAEQQVSTKSVISDYISLSKPGIVGLTLVAALTGIYFGNHGVMPNWDLIVWTFLTLGLATAGSCMLNNHYDRDIDKLMNRTMNRALAAGAVSEKRVLIVALLLTIPSLILMAVMVNPLTAIVTTVGVVGYVGVYTMWMKRRTPWANQFGGIAGAVPPMVGYAAVTNELGAAGWVLFAIMVVWQQPHALALALKYREDYAKANVPVIPVACGVYATKLRILLYTLALIPVAITPWYFDIAGSIYLAASIILSSMFLFTAVRFYRSERDSDMRVFAFSIVYLILLFGVMIIDSI</sequence>
<dbReference type="InterPro" id="IPR000537">
    <property type="entry name" value="UbiA_prenyltransferase"/>
</dbReference>
<dbReference type="InterPro" id="IPR006369">
    <property type="entry name" value="Protohaem_IX_farnesylTrfase"/>
</dbReference>
<organism evidence="15 16">
    <name type="scientific">Mariprofundus micogutta</name>
    <dbReference type="NCBI Taxonomy" id="1921010"/>
    <lineage>
        <taxon>Bacteria</taxon>
        <taxon>Pseudomonadati</taxon>
        <taxon>Pseudomonadota</taxon>
        <taxon>Candidatius Mariprofundia</taxon>
        <taxon>Mariprofundales</taxon>
        <taxon>Mariprofundaceae</taxon>
        <taxon>Mariprofundus</taxon>
    </lineage>
</organism>
<comment type="pathway">
    <text evidence="2 14">Porphyrin-containing compound metabolism; heme O biosynthesis; heme O from protoheme: step 1/1.</text>
</comment>
<dbReference type="GO" id="GO:0008495">
    <property type="term" value="F:protoheme IX farnesyltransferase activity"/>
    <property type="evidence" value="ECO:0007669"/>
    <property type="project" value="UniProtKB-UniRule"/>
</dbReference>
<keyword evidence="6 14" id="KW-0812">Transmembrane</keyword>
<dbReference type="AlphaFoldDB" id="A0A1L8CKF1"/>
<dbReference type="STRING" id="1921010.MMIC_P0328"/>
<evidence type="ECO:0000256" key="12">
    <source>
        <dbReference type="ARBA" id="ARBA00042475"/>
    </source>
</evidence>
<keyword evidence="5 14" id="KW-0808">Transferase</keyword>
<evidence type="ECO:0000256" key="2">
    <source>
        <dbReference type="ARBA" id="ARBA00004919"/>
    </source>
</evidence>
<evidence type="ECO:0000313" key="15">
    <source>
        <dbReference type="EMBL" id="GAV19394.1"/>
    </source>
</evidence>
<dbReference type="Pfam" id="PF01040">
    <property type="entry name" value="UbiA"/>
    <property type="match status" value="1"/>
</dbReference>
<evidence type="ECO:0000313" key="16">
    <source>
        <dbReference type="Proteomes" id="UP000231632"/>
    </source>
</evidence>
<keyword evidence="16" id="KW-1185">Reference proteome</keyword>
<dbReference type="CDD" id="cd13957">
    <property type="entry name" value="PT_UbiA_Cox10"/>
    <property type="match status" value="1"/>
</dbReference>
<accession>A0A1L8CKF1</accession>
<evidence type="ECO:0000256" key="13">
    <source>
        <dbReference type="ARBA" id="ARBA00047690"/>
    </source>
</evidence>
<feature type="transmembrane region" description="Helical" evidence="14">
    <location>
        <begin position="124"/>
        <end position="141"/>
    </location>
</feature>
<proteinExistence type="inferred from homology"/>
<keyword evidence="9 14" id="KW-0472">Membrane</keyword>
<comment type="catalytic activity">
    <reaction evidence="13 14">
        <text>heme b + (2E,6E)-farnesyl diphosphate + H2O = Fe(II)-heme o + diphosphate</text>
        <dbReference type="Rhea" id="RHEA:28070"/>
        <dbReference type="ChEBI" id="CHEBI:15377"/>
        <dbReference type="ChEBI" id="CHEBI:33019"/>
        <dbReference type="ChEBI" id="CHEBI:60344"/>
        <dbReference type="ChEBI" id="CHEBI:60530"/>
        <dbReference type="ChEBI" id="CHEBI:175763"/>
        <dbReference type="EC" id="2.5.1.141"/>
    </reaction>
</comment>
<comment type="caution">
    <text evidence="15">The sequence shown here is derived from an EMBL/GenBank/DDBJ whole genome shotgun (WGS) entry which is preliminary data.</text>
</comment>
<evidence type="ECO:0000256" key="14">
    <source>
        <dbReference type="HAMAP-Rule" id="MF_00154"/>
    </source>
</evidence>
<evidence type="ECO:0000256" key="4">
    <source>
        <dbReference type="ARBA" id="ARBA00022475"/>
    </source>
</evidence>
<dbReference type="RefSeq" id="WP_072658587.1">
    <property type="nucleotide sequence ID" value="NZ_BDFD01000002.1"/>
</dbReference>
<name>A0A1L8CKF1_9PROT</name>
<evidence type="ECO:0000256" key="3">
    <source>
        <dbReference type="ARBA" id="ARBA00012292"/>
    </source>
</evidence>
<evidence type="ECO:0000256" key="11">
    <source>
        <dbReference type="ARBA" id="ARBA00040810"/>
    </source>
</evidence>
<feature type="transmembrane region" description="Helical" evidence="14">
    <location>
        <begin position="21"/>
        <end position="41"/>
    </location>
</feature>
<comment type="miscellaneous">
    <text evidence="14">Carbon 2 of the heme B porphyrin ring is defined according to the Fischer nomenclature.</text>
</comment>
<protein>
    <recommendedName>
        <fullName evidence="11 14">Protoheme IX farnesyltransferase</fullName>
        <ecNumber evidence="3 14">2.5.1.141</ecNumber>
    </recommendedName>
    <alternativeName>
        <fullName evidence="12 14">Heme B farnesyltransferase</fullName>
    </alternativeName>
    <alternativeName>
        <fullName evidence="10 14">Heme O synthase</fullName>
    </alternativeName>
</protein>
<comment type="subcellular location">
    <subcellularLocation>
        <location evidence="1 14">Cell membrane</location>
        <topology evidence="1 14">Multi-pass membrane protein</topology>
    </subcellularLocation>
</comment>
<gene>
    <name evidence="14" type="primary">ctaB</name>
    <name evidence="15" type="ORF">MMIC_P0328</name>
</gene>
<evidence type="ECO:0000256" key="7">
    <source>
        <dbReference type="ARBA" id="ARBA00022989"/>
    </source>
</evidence>
<dbReference type="OrthoDB" id="5298255at2"/>
<feature type="transmembrane region" description="Helical" evidence="14">
    <location>
        <begin position="100"/>
        <end position="118"/>
    </location>
</feature>
<evidence type="ECO:0000256" key="5">
    <source>
        <dbReference type="ARBA" id="ARBA00022679"/>
    </source>
</evidence>
<dbReference type="PROSITE" id="PS00943">
    <property type="entry name" value="UBIA"/>
    <property type="match status" value="1"/>
</dbReference>
<feature type="transmembrane region" description="Helical" evidence="14">
    <location>
        <begin position="53"/>
        <end position="74"/>
    </location>
</feature>
<evidence type="ECO:0000256" key="9">
    <source>
        <dbReference type="ARBA" id="ARBA00023136"/>
    </source>
</evidence>
<evidence type="ECO:0000256" key="10">
    <source>
        <dbReference type="ARBA" id="ARBA00030253"/>
    </source>
</evidence>
<dbReference type="InterPro" id="IPR030470">
    <property type="entry name" value="UbiA_prenylTrfase_CS"/>
</dbReference>
<keyword evidence="8 14" id="KW-0350">Heme biosynthesis</keyword>
<reference evidence="15 16" key="1">
    <citation type="journal article" date="2017" name="Arch. Microbiol.">
        <title>Mariprofundus micogutta sp. nov., a novel iron-oxidizing zetaproteobacterium isolated from a deep-sea hydrothermal field at the Bayonnaise knoll of the Izu-Ogasawara arc, and a description of Mariprofundales ord. nov. and Zetaproteobacteria classis nov.</title>
        <authorList>
            <person name="Makita H."/>
            <person name="Tanaka E."/>
            <person name="Mitsunobu S."/>
            <person name="Miyazaki M."/>
            <person name="Nunoura T."/>
            <person name="Uematsu K."/>
            <person name="Takaki Y."/>
            <person name="Nishi S."/>
            <person name="Shimamura S."/>
            <person name="Takai K."/>
        </authorList>
    </citation>
    <scope>NUCLEOTIDE SEQUENCE [LARGE SCALE GENOMIC DNA]</scope>
    <source>
        <strain evidence="15 16">ET2</strain>
    </source>
</reference>
<dbReference type="InterPro" id="IPR044878">
    <property type="entry name" value="UbiA_sf"/>
</dbReference>
<dbReference type="NCBIfam" id="TIGR01473">
    <property type="entry name" value="cyoE_ctaB"/>
    <property type="match status" value="1"/>
</dbReference>
<comment type="similarity">
    <text evidence="14">Belongs to the UbiA prenyltransferase family. Protoheme IX farnesyltransferase subfamily.</text>
</comment>
<dbReference type="GO" id="GO:0048034">
    <property type="term" value="P:heme O biosynthetic process"/>
    <property type="evidence" value="ECO:0007669"/>
    <property type="project" value="UniProtKB-UniRule"/>
</dbReference>
<dbReference type="PANTHER" id="PTHR43448">
    <property type="entry name" value="PROTOHEME IX FARNESYLTRANSFERASE, MITOCHONDRIAL"/>
    <property type="match status" value="1"/>
</dbReference>
<evidence type="ECO:0000256" key="6">
    <source>
        <dbReference type="ARBA" id="ARBA00022692"/>
    </source>
</evidence>
<evidence type="ECO:0000256" key="8">
    <source>
        <dbReference type="ARBA" id="ARBA00023133"/>
    </source>
</evidence>
<feature type="transmembrane region" description="Helical" evidence="14">
    <location>
        <begin position="275"/>
        <end position="293"/>
    </location>
</feature>
<dbReference type="Gene3D" id="1.10.357.140">
    <property type="entry name" value="UbiA prenyltransferase"/>
    <property type="match status" value="1"/>
</dbReference>
<dbReference type="EMBL" id="BDFD01000002">
    <property type="protein sequence ID" value="GAV19394.1"/>
    <property type="molecule type" value="Genomic_DNA"/>
</dbReference>
<feature type="transmembrane region" description="Helical" evidence="14">
    <location>
        <begin position="148"/>
        <end position="168"/>
    </location>
</feature>
<dbReference type="GO" id="GO:0005886">
    <property type="term" value="C:plasma membrane"/>
    <property type="evidence" value="ECO:0007669"/>
    <property type="project" value="UniProtKB-SubCell"/>
</dbReference>
<keyword evidence="4 14" id="KW-1003">Cell membrane</keyword>
<dbReference type="EC" id="2.5.1.141" evidence="3 14"/>
<dbReference type="PANTHER" id="PTHR43448:SF7">
    <property type="entry name" value="4-HYDROXYBENZOATE SOLANESYLTRANSFERASE"/>
    <property type="match status" value="1"/>
</dbReference>
<feature type="transmembrane region" description="Helical" evidence="14">
    <location>
        <begin position="246"/>
        <end position="263"/>
    </location>
</feature>